<dbReference type="Pfam" id="PF08540">
    <property type="entry name" value="HMG_CoA_synt_C"/>
    <property type="match status" value="1"/>
</dbReference>
<dbReference type="STRING" id="658858.E1EZC6"/>
<dbReference type="PANTHER" id="PTHR43323:SF2">
    <property type="entry name" value="HYDROXYMETHYLGLUTARYL-COA SYNTHASE"/>
    <property type="match status" value="1"/>
</dbReference>
<accession>E1EZC6</accession>
<dbReference type="CDD" id="cd00827">
    <property type="entry name" value="init_cond_enzymes"/>
    <property type="match status" value="1"/>
</dbReference>
<dbReference type="InterPro" id="IPR013746">
    <property type="entry name" value="HMG_CoA_synt_C_dom"/>
</dbReference>
<comment type="similarity">
    <text evidence="1">Belongs to the thiolase-like superfamily. HMG-CoA synthase family.</text>
</comment>
<dbReference type="OMA" id="ARNGNMY"/>
<feature type="domain" description="Hydroxymethylglutaryl-coenzyme A synthase N-terminal" evidence="3">
    <location>
        <begin position="18"/>
        <end position="191"/>
    </location>
</feature>
<dbReference type="Pfam" id="PF01154">
    <property type="entry name" value="HMG_CoA_synt_N"/>
    <property type="match status" value="1"/>
</dbReference>
<dbReference type="AlphaFoldDB" id="E1EZC6"/>
<dbReference type="InterPro" id="IPR013528">
    <property type="entry name" value="HMG_CoA_synth_N"/>
</dbReference>
<dbReference type="InterPro" id="IPR016039">
    <property type="entry name" value="Thiolase-like"/>
</dbReference>
<dbReference type="Gene3D" id="3.40.47.10">
    <property type="match status" value="1"/>
</dbReference>
<proteinExistence type="inferred from homology"/>
<dbReference type="PANTHER" id="PTHR43323">
    <property type="entry name" value="3-HYDROXY-3-METHYLGLUTARYL COENZYME A SYNTHASE"/>
    <property type="match status" value="1"/>
</dbReference>
<feature type="domain" description="Hydroxymethylglutaryl-coenzyme A synthase C-terminal" evidence="4">
    <location>
        <begin position="203"/>
        <end position="476"/>
    </location>
</feature>
<dbReference type="GO" id="GO:0004421">
    <property type="term" value="F:hydroxymethylglutaryl-CoA synthase activity"/>
    <property type="evidence" value="ECO:0007669"/>
    <property type="project" value="InterPro"/>
</dbReference>
<dbReference type="VEuPathDB" id="GiardiaDB:GLP15_953"/>
<organism evidence="5 6">
    <name type="scientific">Giardia intestinalis (strain P15)</name>
    <name type="common">Giardia lamblia</name>
    <dbReference type="NCBI Taxonomy" id="658858"/>
    <lineage>
        <taxon>Eukaryota</taxon>
        <taxon>Metamonada</taxon>
        <taxon>Diplomonadida</taxon>
        <taxon>Hexamitidae</taxon>
        <taxon>Giardiinae</taxon>
        <taxon>Giardia</taxon>
    </lineage>
</organism>
<dbReference type="Proteomes" id="UP000008974">
    <property type="component" value="Unassembled WGS sequence"/>
</dbReference>
<comment type="caution">
    <text evidence="5">The sequence shown here is derived from an EMBL/GenBank/DDBJ whole genome shotgun (WGS) entry which is preliminary data.</text>
</comment>
<dbReference type="EMBL" id="ACVC01000096">
    <property type="protein sequence ID" value="EFO64384.1"/>
    <property type="molecule type" value="Genomic_DNA"/>
</dbReference>
<evidence type="ECO:0000313" key="5">
    <source>
        <dbReference type="EMBL" id="EFO64384.1"/>
    </source>
</evidence>
<evidence type="ECO:0000259" key="3">
    <source>
        <dbReference type="Pfam" id="PF01154"/>
    </source>
</evidence>
<dbReference type="SUPFAM" id="SSF53901">
    <property type="entry name" value="Thiolase-like"/>
    <property type="match status" value="2"/>
</dbReference>
<evidence type="ECO:0000256" key="2">
    <source>
        <dbReference type="ARBA" id="ARBA00022679"/>
    </source>
</evidence>
<evidence type="ECO:0000256" key="1">
    <source>
        <dbReference type="ARBA" id="ARBA00007061"/>
    </source>
</evidence>
<protein>
    <submittedName>
        <fullName evidence="5">Hydroxymethylglutaryl-CoA synthase</fullName>
    </submittedName>
</protein>
<name>E1EZC6_GIAIA</name>
<dbReference type="OrthoDB" id="1269963at2759"/>
<reference evidence="5 6" key="1">
    <citation type="journal article" date="2010" name="BMC Genomics">
        <title>Genome analysis and comparative genomics of a Giardia intestinalis assemblage E isolate.</title>
        <authorList>
            <person name="Jerlstrom-Hultqvist J."/>
            <person name="Franzen O."/>
            <person name="Ankarklev J."/>
            <person name="Xu F."/>
            <person name="Nohynkova E."/>
            <person name="Andersson J.O."/>
            <person name="Svard S.G."/>
            <person name="Andersson B."/>
        </authorList>
    </citation>
    <scope>NUCLEOTIDE SEQUENCE [LARGE SCALE GENOMIC DNA]</scope>
    <source>
        <strain evidence="5 6">P15</strain>
    </source>
</reference>
<dbReference type="GO" id="GO:0006084">
    <property type="term" value="P:acetyl-CoA metabolic process"/>
    <property type="evidence" value="ECO:0007669"/>
    <property type="project" value="InterPro"/>
</dbReference>
<dbReference type="GO" id="GO:0010142">
    <property type="term" value="P:farnesyl diphosphate biosynthetic process, mevalonate pathway"/>
    <property type="evidence" value="ECO:0007669"/>
    <property type="project" value="InterPro"/>
</dbReference>
<gene>
    <name evidence="5" type="ORF">GLP15_953</name>
</gene>
<evidence type="ECO:0000313" key="6">
    <source>
        <dbReference type="Proteomes" id="UP000008974"/>
    </source>
</evidence>
<evidence type="ECO:0000259" key="4">
    <source>
        <dbReference type="Pfam" id="PF08540"/>
    </source>
</evidence>
<sequence>MPRDTRTEPVHSHPSAKVIMAAIAMYIPPIVVSQEEVSSLCKVPLEKITKGLGQHQMAVTVDSEDPVSLALNSLQLLIDDKVVQDILSKITIGRFEVGTESSVDKAKSIKSFLADMMGTARTTGADIINACLGGVLALENAILWLSAAKHDDKTGKYPAAIVVTTDISIYNDITSIPTGGAGAVAMLLVKDYPNGIECDASFTSYWENATDFYKPHIASPVPVVHGAMSIECYLRANLLAATSNEQQRRLFLDADFTCFHTPYCTLPKKMHALLYYILHLESSKEDELFAAIKSKNSNVLSVLSKNCLTDPFILEDCERRCVPSLKLSSQIGNIYTGSIFLALISILEHIKAITINQVAAASSIHECMPLKDKYLVYASGYGSGMGSLAFKFFVYPNQMPRVLKTKRIVAPPSKNMLQLSLQSNKRLLMHRLSQDPLVQEFLQNRFHQQAKPELEEYITVDREHFSCGEWYLDRIGCDGVRDYKRWQDKSHC</sequence>
<keyword evidence="2" id="KW-0808">Transferase</keyword>